<dbReference type="SUPFAM" id="SSF90123">
    <property type="entry name" value="ABC transporter transmembrane region"/>
    <property type="match status" value="1"/>
</dbReference>
<comment type="caution">
    <text evidence="7">The sequence shown here is derived from an EMBL/GenBank/DDBJ whole genome shotgun (WGS) entry which is preliminary data.</text>
</comment>
<sequence>MNEWIDNFISEQSSEQFYSKDASEYATLYVNDIPRIISLTLDKLVKMVFNSSLAISVLIALFNIHWIMFVMGILMVIIMIFPPMIFNKRLSECIIQSQKSKEAFLNTMTESMLGFSIYLENQAFAIFKKKSREGCWKYAKKMCETDTLAGNISAVLEFMGTLTSTLSLITLSYLVISKQAPVGTLLSTISLMPTLGNAIADIMSDKTFYKSGKSLFSSKLKEVKTIYTDEFCKPYVFHDLNRVEVVTNTNKNYKIINSIQTKNLEVTFKEKYIKN</sequence>
<evidence type="ECO:0000256" key="3">
    <source>
        <dbReference type="ARBA" id="ARBA00022989"/>
    </source>
</evidence>
<feature type="domain" description="ABC transmembrane type-1" evidence="6">
    <location>
        <begin position="12"/>
        <end position="204"/>
    </location>
</feature>
<dbReference type="GO" id="GO:0005886">
    <property type="term" value="C:plasma membrane"/>
    <property type="evidence" value="ECO:0007669"/>
    <property type="project" value="UniProtKB-SubCell"/>
</dbReference>
<dbReference type="Proteomes" id="UP000284868">
    <property type="component" value="Unassembled WGS sequence"/>
</dbReference>
<organism evidence="7 8">
    <name type="scientific">Amedibacillus dolichus</name>
    <dbReference type="NCBI Taxonomy" id="31971"/>
    <lineage>
        <taxon>Bacteria</taxon>
        <taxon>Bacillati</taxon>
        <taxon>Bacillota</taxon>
        <taxon>Erysipelotrichia</taxon>
        <taxon>Erysipelotrichales</taxon>
        <taxon>Erysipelotrichaceae</taxon>
        <taxon>Amedibacillus</taxon>
    </lineage>
</organism>
<reference evidence="7 8" key="1">
    <citation type="submission" date="2018-08" db="EMBL/GenBank/DDBJ databases">
        <title>A genome reference for cultivated species of the human gut microbiota.</title>
        <authorList>
            <person name="Zou Y."/>
            <person name="Xue W."/>
            <person name="Luo G."/>
        </authorList>
    </citation>
    <scope>NUCLEOTIDE SEQUENCE [LARGE SCALE GENOMIC DNA]</scope>
    <source>
        <strain evidence="7 8">AF35-6BH</strain>
    </source>
</reference>
<keyword evidence="7" id="KW-0547">Nucleotide-binding</keyword>
<dbReference type="GO" id="GO:0140359">
    <property type="term" value="F:ABC-type transporter activity"/>
    <property type="evidence" value="ECO:0007669"/>
    <property type="project" value="InterPro"/>
</dbReference>
<dbReference type="Pfam" id="PF00664">
    <property type="entry name" value="ABC_membrane"/>
    <property type="match status" value="1"/>
</dbReference>
<evidence type="ECO:0000256" key="4">
    <source>
        <dbReference type="ARBA" id="ARBA00023136"/>
    </source>
</evidence>
<keyword evidence="4 5" id="KW-0472">Membrane</keyword>
<keyword evidence="3 5" id="KW-1133">Transmembrane helix</keyword>
<keyword evidence="2 5" id="KW-0812">Transmembrane</keyword>
<comment type="subcellular location">
    <subcellularLocation>
        <location evidence="1">Cell membrane</location>
        <topology evidence="1">Multi-pass membrane protein</topology>
    </subcellularLocation>
</comment>
<evidence type="ECO:0000256" key="2">
    <source>
        <dbReference type="ARBA" id="ARBA00022692"/>
    </source>
</evidence>
<evidence type="ECO:0000256" key="5">
    <source>
        <dbReference type="SAM" id="Phobius"/>
    </source>
</evidence>
<dbReference type="RefSeq" id="WP_118365951.1">
    <property type="nucleotide sequence ID" value="NZ_QRPK01000115.1"/>
</dbReference>
<name>A0A415NYE4_9FIRM</name>
<keyword evidence="8" id="KW-1185">Reference proteome</keyword>
<proteinExistence type="predicted"/>
<feature type="transmembrane region" description="Helical" evidence="5">
    <location>
        <begin position="53"/>
        <end position="81"/>
    </location>
</feature>
<evidence type="ECO:0000259" key="6">
    <source>
        <dbReference type="PROSITE" id="PS50929"/>
    </source>
</evidence>
<dbReference type="GO" id="GO:0005524">
    <property type="term" value="F:ATP binding"/>
    <property type="evidence" value="ECO:0007669"/>
    <property type="project" value="UniProtKB-KW"/>
</dbReference>
<accession>A0A415NYE4</accession>
<evidence type="ECO:0000313" key="7">
    <source>
        <dbReference type="EMBL" id="RHM05488.1"/>
    </source>
</evidence>
<keyword evidence="7" id="KW-0067">ATP-binding</keyword>
<dbReference type="Gene3D" id="1.20.1560.10">
    <property type="entry name" value="ABC transporter type 1, transmembrane domain"/>
    <property type="match status" value="1"/>
</dbReference>
<dbReference type="InterPro" id="IPR036640">
    <property type="entry name" value="ABC1_TM_sf"/>
</dbReference>
<evidence type="ECO:0000313" key="8">
    <source>
        <dbReference type="Proteomes" id="UP000284868"/>
    </source>
</evidence>
<dbReference type="InterPro" id="IPR011527">
    <property type="entry name" value="ABC1_TM_dom"/>
</dbReference>
<gene>
    <name evidence="7" type="ORF">DWZ83_10550</name>
</gene>
<dbReference type="EMBL" id="QRPK01000115">
    <property type="protein sequence ID" value="RHM05488.1"/>
    <property type="molecule type" value="Genomic_DNA"/>
</dbReference>
<dbReference type="AlphaFoldDB" id="A0A415NYE4"/>
<evidence type="ECO:0000256" key="1">
    <source>
        <dbReference type="ARBA" id="ARBA00004651"/>
    </source>
</evidence>
<protein>
    <submittedName>
        <fullName evidence="7">ABC transporter ATP-binding protein</fullName>
    </submittedName>
</protein>
<dbReference type="PROSITE" id="PS50929">
    <property type="entry name" value="ABC_TM1F"/>
    <property type="match status" value="1"/>
</dbReference>